<organism evidence="1 2">
    <name type="scientific">Arachis hypogaea</name>
    <name type="common">Peanut</name>
    <dbReference type="NCBI Taxonomy" id="3818"/>
    <lineage>
        <taxon>Eukaryota</taxon>
        <taxon>Viridiplantae</taxon>
        <taxon>Streptophyta</taxon>
        <taxon>Embryophyta</taxon>
        <taxon>Tracheophyta</taxon>
        <taxon>Spermatophyta</taxon>
        <taxon>Magnoliopsida</taxon>
        <taxon>eudicotyledons</taxon>
        <taxon>Gunneridae</taxon>
        <taxon>Pentapetalae</taxon>
        <taxon>rosids</taxon>
        <taxon>fabids</taxon>
        <taxon>Fabales</taxon>
        <taxon>Fabaceae</taxon>
        <taxon>Papilionoideae</taxon>
        <taxon>50 kb inversion clade</taxon>
        <taxon>dalbergioids sensu lato</taxon>
        <taxon>Dalbergieae</taxon>
        <taxon>Pterocarpus clade</taxon>
        <taxon>Arachis</taxon>
    </lineage>
</organism>
<evidence type="ECO:0000313" key="2">
    <source>
        <dbReference type="Proteomes" id="UP000464620"/>
    </source>
</evidence>
<evidence type="ECO:0000313" key="1">
    <source>
        <dbReference type="EMBL" id="QHN77905.1"/>
    </source>
</evidence>
<sequence length="56" mass="6439">MTEFALGVRRTKSNNCIREENLVSHYFNIEVLYLLLACLSNIEDASSSEKRNVSLF</sequence>
<dbReference type="Proteomes" id="UP000464620">
    <property type="component" value="Chromosome B09"/>
</dbReference>
<name>A0A6B9VA53_ARAHY</name>
<accession>A0A6B9VA53</accession>
<dbReference type="AlphaFoldDB" id="A0A6B9VA53"/>
<reference evidence="1 2" key="1">
    <citation type="submission" date="2020-01" db="EMBL/GenBank/DDBJ databases">
        <title>Genome sequence of Arachis hypogaea, cultivar Shitouqi.</title>
        <authorList>
            <person name="Zhuang W."/>
            <person name="Chen H."/>
            <person name="Varshney R."/>
            <person name="Wang D."/>
            <person name="Ming R."/>
        </authorList>
    </citation>
    <scope>NUCLEOTIDE SEQUENCE [LARGE SCALE GENOMIC DNA]</scope>
    <source>
        <tissue evidence="1">Young leaf</tissue>
    </source>
</reference>
<proteinExistence type="predicted"/>
<dbReference type="EMBL" id="CP031001">
    <property type="protein sequence ID" value="QHN77905.1"/>
    <property type="molecule type" value="Genomic_DNA"/>
</dbReference>
<gene>
    <name evidence="1" type="ORF">DS421_19g656880</name>
</gene>
<protein>
    <submittedName>
        <fullName evidence="1">Uncharacterized protein</fullName>
    </submittedName>
</protein>